<dbReference type="InterPro" id="IPR011010">
    <property type="entry name" value="DNA_brk_join_enz"/>
</dbReference>
<protein>
    <recommendedName>
        <fullName evidence="3">Phage integrase family protein</fullName>
    </recommendedName>
</protein>
<reference evidence="1" key="1">
    <citation type="submission" date="2022-06" db="EMBL/GenBank/DDBJ databases">
        <title>Aquibacillus sp. a new bacterium isolated from soil saline samples.</title>
        <authorList>
            <person name="Galisteo C."/>
            <person name="De La Haba R."/>
            <person name="Sanchez-Porro C."/>
            <person name="Ventosa A."/>
        </authorList>
    </citation>
    <scope>NUCLEOTIDE SEQUENCE</scope>
    <source>
        <strain evidence="1">3ASR75-11</strain>
    </source>
</reference>
<dbReference type="Proteomes" id="UP001145050">
    <property type="component" value="Unassembled WGS sequence"/>
</dbReference>
<evidence type="ECO:0008006" key="3">
    <source>
        <dbReference type="Google" id="ProtNLM"/>
    </source>
</evidence>
<dbReference type="SUPFAM" id="SSF56349">
    <property type="entry name" value="DNA breaking-rejoining enzymes"/>
    <property type="match status" value="1"/>
</dbReference>
<dbReference type="EMBL" id="JAMQKB010000015">
    <property type="protein sequence ID" value="MDC3425436.1"/>
    <property type="molecule type" value="Genomic_DNA"/>
</dbReference>
<sequence length="66" mass="7543">MKLYRQVIPLTVIMKMLGHQSLSTTSNFHAFATLDMIHDAMKKTSPEVAEEVLFGKIKILKNHFIV</sequence>
<organism evidence="1 2">
    <name type="scientific">Terrihalobacillus insolitus</name>
    <dbReference type="NCBI Taxonomy" id="2950438"/>
    <lineage>
        <taxon>Bacteria</taxon>
        <taxon>Bacillati</taxon>
        <taxon>Bacillota</taxon>
        <taxon>Bacilli</taxon>
        <taxon>Bacillales</taxon>
        <taxon>Bacillaceae</taxon>
        <taxon>Terrihalobacillus</taxon>
    </lineage>
</organism>
<dbReference type="GO" id="GO:0003677">
    <property type="term" value="F:DNA binding"/>
    <property type="evidence" value="ECO:0007669"/>
    <property type="project" value="InterPro"/>
</dbReference>
<keyword evidence="2" id="KW-1185">Reference proteome</keyword>
<gene>
    <name evidence="1" type="ORF">NC797_13090</name>
</gene>
<name>A0A9X3WWE1_9BACI</name>
<dbReference type="AlphaFoldDB" id="A0A9X3WWE1"/>
<evidence type="ECO:0000313" key="1">
    <source>
        <dbReference type="EMBL" id="MDC3425436.1"/>
    </source>
</evidence>
<accession>A0A9X3WWE1</accession>
<comment type="caution">
    <text evidence="1">The sequence shown here is derived from an EMBL/GenBank/DDBJ whole genome shotgun (WGS) entry which is preliminary data.</text>
</comment>
<proteinExistence type="predicted"/>
<dbReference type="RefSeq" id="WP_272437247.1">
    <property type="nucleotide sequence ID" value="NZ_JAMQKB010000015.1"/>
</dbReference>
<evidence type="ECO:0000313" key="2">
    <source>
        <dbReference type="Proteomes" id="UP001145050"/>
    </source>
</evidence>